<dbReference type="AlphaFoldDB" id="A0A3N0B9M7"/>
<evidence type="ECO:0000256" key="1">
    <source>
        <dbReference type="ARBA" id="ARBA00004651"/>
    </source>
</evidence>
<evidence type="ECO:0000313" key="13">
    <source>
        <dbReference type="EMBL" id="RNL44082.1"/>
    </source>
</evidence>
<comment type="caution">
    <text evidence="13">The sequence shown here is derived from an EMBL/GenBank/DDBJ whole genome shotgun (WGS) entry which is preliminary data.</text>
</comment>
<dbReference type="Proteomes" id="UP000278632">
    <property type="component" value="Unassembled WGS sequence"/>
</dbReference>
<dbReference type="CDD" id="cd12826">
    <property type="entry name" value="EcCorA_ZntB-like_u1"/>
    <property type="match status" value="1"/>
</dbReference>
<evidence type="ECO:0000256" key="2">
    <source>
        <dbReference type="ARBA" id="ARBA00009765"/>
    </source>
</evidence>
<evidence type="ECO:0000256" key="6">
    <source>
        <dbReference type="ARBA" id="ARBA00022842"/>
    </source>
</evidence>
<dbReference type="EMBL" id="QICD01000010">
    <property type="protein sequence ID" value="RNL44082.1"/>
    <property type="molecule type" value="Genomic_DNA"/>
</dbReference>
<comment type="subcellular location">
    <subcellularLocation>
        <location evidence="1">Cell membrane</location>
        <topology evidence="1">Multi-pass membrane protein</topology>
    </subcellularLocation>
</comment>
<evidence type="ECO:0000256" key="10">
    <source>
        <dbReference type="ARBA" id="ARBA00034269"/>
    </source>
</evidence>
<accession>A0A3N0B9M7</accession>
<evidence type="ECO:0000256" key="11">
    <source>
        <dbReference type="ARBA" id="ARBA00045497"/>
    </source>
</evidence>
<dbReference type="GO" id="GO:0015087">
    <property type="term" value="F:cobalt ion transmembrane transporter activity"/>
    <property type="evidence" value="ECO:0007669"/>
    <property type="project" value="TreeGrafter"/>
</dbReference>
<evidence type="ECO:0000256" key="3">
    <source>
        <dbReference type="ARBA" id="ARBA00022448"/>
    </source>
</evidence>
<dbReference type="PANTHER" id="PTHR46494:SF1">
    <property type="entry name" value="CORA FAMILY METAL ION TRANSPORTER (EUROFUNG)"/>
    <property type="match status" value="1"/>
</dbReference>
<reference evidence="14" key="1">
    <citation type="submission" date="2018-05" db="EMBL/GenBank/DDBJ databases">
        <title>Genome Sequencing of selected type strains of the family Eggerthellaceae.</title>
        <authorList>
            <person name="Danylec N."/>
            <person name="Stoll D.A."/>
            <person name="Doetsch A."/>
            <person name="Huch M."/>
        </authorList>
    </citation>
    <scope>NUCLEOTIDE SEQUENCE [LARGE SCALE GENOMIC DNA]</scope>
    <source>
        <strain evidence="14">DSM 16106</strain>
    </source>
</reference>
<keyword evidence="8" id="KW-0406">Ion transport</keyword>
<dbReference type="InterPro" id="IPR045861">
    <property type="entry name" value="CorA_cytoplasmic_dom"/>
</dbReference>
<dbReference type="Pfam" id="PF01544">
    <property type="entry name" value="CorA"/>
    <property type="match status" value="1"/>
</dbReference>
<dbReference type="GO" id="GO:0005886">
    <property type="term" value="C:plasma membrane"/>
    <property type="evidence" value="ECO:0007669"/>
    <property type="project" value="UniProtKB-SubCell"/>
</dbReference>
<evidence type="ECO:0000256" key="12">
    <source>
        <dbReference type="SAM" id="Phobius"/>
    </source>
</evidence>
<comment type="similarity">
    <text evidence="2">Belongs to the CorA metal ion transporter (MIT) (TC 1.A.35) family.</text>
</comment>
<evidence type="ECO:0000313" key="14">
    <source>
        <dbReference type="Proteomes" id="UP000278632"/>
    </source>
</evidence>
<evidence type="ECO:0000256" key="5">
    <source>
        <dbReference type="ARBA" id="ARBA00022692"/>
    </source>
</evidence>
<dbReference type="InterPro" id="IPR045863">
    <property type="entry name" value="CorA_TM1_TM2"/>
</dbReference>
<keyword evidence="14" id="KW-1185">Reference proteome</keyword>
<feature type="transmembrane region" description="Helical" evidence="12">
    <location>
        <begin position="251"/>
        <end position="271"/>
    </location>
</feature>
<evidence type="ECO:0000256" key="8">
    <source>
        <dbReference type="ARBA" id="ARBA00023065"/>
    </source>
</evidence>
<keyword evidence="4" id="KW-1003">Cell membrane</keyword>
<name>A0A3N0B9M7_9ACTN</name>
<dbReference type="SUPFAM" id="SSF143865">
    <property type="entry name" value="CorA soluble domain-like"/>
    <property type="match status" value="1"/>
</dbReference>
<keyword evidence="6" id="KW-0460">Magnesium</keyword>
<dbReference type="Gene3D" id="1.20.58.340">
    <property type="entry name" value="Magnesium transport protein CorA, transmembrane region"/>
    <property type="match status" value="2"/>
</dbReference>
<dbReference type="GO" id="GO:0050897">
    <property type="term" value="F:cobalt ion binding"/>
    <property type="evidence" value="ECO:0007669"/>
    <property type="project" value="TreeGrafter"/>
</dbReference>
<dbReference type="GO" id="GO:0015095">
    <property type="term" value="F:magnesium ion transmembrane transporter activity"/>
    <property type="evidence" value="ECO:0007669"/>
    <property type="project" value="TreeGrafter"/>
</dbReference>
<evidence type="ECO:0000256" key="7">
    <source>
        <dbReference type="ARBA" id="ARBA00022989"/>
    </source>
</evidence>
<dbReference type="OrthoDB" id="9803416at2"/>
<organism evidence="13 14">
    <name type="scientific">Paraeggerthella hongkongensis</name>
    <dbReference type="NCBI Taxonomy" id="230658"/>
    <lineage>
        <taxon>Bacteria</taxon>
        <taxon>Bacillati</taxon>
        <taxon>Actinomycetota</taxon>
        <taxon>Coriobacteriia</taxon>
        <taxon>Eggerthellales</taxon>
        <taxon>Eggerthellaceae</taxon>
        <taxon>Paraeggerthella</taxon>
    </lineage>
</organism>
<gene>
    <name evidence="13" type="ORF">DMP08_06555</name>
</gene>
<evidence type="ECO:0000256" key="9">
    <source>
        <dbReference type="ARBA" id="ARBA00023136"/>
    </source>
</evidence>
<dbReference type="GO" id="GO:0000287">
    <property type="term" value="F:magnesium ion binding"/>
    <property type="evidence" value="ECO:0007669"/>
    <property type="project" value="TreeGrafter"/>
</dbReference>
<dbReference type="PANTHER" id="PTHR46494">
    <property type="entry name" value="CORA FAMILY METAL ION TRANSPORTER (EUROFUNG)"/>
    <property type="match status" value="1"/>
</dbReference>
<dbReference type="FunFam" id="1.20.58.340:FF:000004">
    <property type="entry name" value="Magnesium transport protein CorA"/>
    <property type="match status" value="1"/>
</dbReference>
<comment type="function">
    <text evidence="11">Mediates influx of magnesium ions. Alternates between open and closed states. Activated by low cytoplasmic Mg(2+) levels. Inactive when cytoplasmic Mg(2+) levels are high.</text>
</comment>
<evidence type="ECO:0000256" key="4">
    <source>
        <dbReference type="ARBA" id="ARBA00022475"/>
    </source>
</evidence>
<proteinExistence type="inferred from homology"/>
<dbReference type="RefSeq" id="WP_123192149.1">
    <property type="nucleotide sequence ID" value="NZ_QICD01000010.1"/>
</dbReference>
<dbReference type="SUPFAM" id="SSF144083">
    <property type="entry name" value="Magnesium transport protein CorA, transmembrane region"/>
    <property type="match status" value="1"/>
</dbReference>
<keyword evidence="5 12" id="KW-0812">Transmembrane</keyword>
<protein>
    <submittedName>
        <fullName evidence="13">Magnesium transporter CorA</fullName>
    </submittedName>
</protein>
<sequence>MARVYALDNRMEPVPSLQDAPEHRPIALALAPQELDALDALELGSEARQTLRLLSATESTYLDVLPSCLIGSFAIPDKEHVLESPACFTFYLDKQRLVFVDEGDTCADVLDAVAAQGVIKQPTAAHCLFECMKLFIKGDLSFLANLEDQMEDVEEAIIDRGMNGNNRRMLTFRRMLLRIDTYYQQLVDMASGLAENENKLLAREEAHLFLVLQRQVERLLKRSLTLKEYSLQLRELYQAQIDIQQNNTMKFFAVVTTLFAPLTLLTSWFGMNFAHMPGIDWSWGYQAVIALSIGIILVELAIFKRKKWL</sequence>
<comment type="catalytic activity">
    <reaction evidence="10">
        <text>Mg(2+)(in) = Mg(2+)(out)</text>
        <dbReference type="Rhea" id="RHEA:29827"/>
        <dbReference type="ChEBI" id="CHEBI:18420"/>
    </reaction>
</comment>
<feature type="transmembrane region" description="Helical" evidence="12">
    <location>
        <begin position="283"/>
        <end position="303"/>
    </location>
</feature>
<keyword evidence="9 12" id="KW-0472">Membrane</keyword>
<keyword evidence="7 12" id="KW-1133">Transmembrane helix</keyword>
<dbReference type="InterPro" id="IPR002523">
    <property type="entry name" value="MgTranspt_CorA/ZnTranspt_ZntB"/>
</dbReference>
<keyword evidence="3" id="KW-0813">Transport</keyword>